<keyword evidence="3" id="KW-1185">Reference proteome</keyword>
<dbReference type="CDD" id="cd00085">
    <property type="entry name" value="HNHc"/>
    <property type="match status" value="1"/>
</dbReference>
<accession>A0ABU5U964</accession>
<evidence type="ECO:0000313" key="2">
    <source>
        <dbReference type="EMBL" id="MEA5523386.1"/>
    </source>
</evidence>
<keyword evidence="2" id="KW-0378">Hydrolase</keyword>
<gene>
    <name evidence="2" type="ORF">VB854_31100</name>
</gene>
<keyword evidence="2" id="KW-0540">Nuclease</keyword>
<feature type="domain" description="HNH nuclease" evidence="1">
    <location>
        <begin position="73"/>
        <end position="123"/>
    </location>
</feature>
<proteinExistence type="predicted"/>
<organism evidence="2 3">
    <name type="scientific">Limnoraphis robusta CCNP1315</name>
    <dbReference type="NCBI Taxonomy" id="3110306"/>
    <lineage>
        <taxon>Bacteria</taxon>
        <taxon>Bacillati</taxon>
        <taxon>Cyanobacteriota</taxon>
        <taxon>Cyanophyceae</taxon>
        <taxon>Oscillatoriophycideae</taxon>
        <taxon>Oscillatoriales</taxon>
        <taxon>Sirenicapillariaceae</taxon>
        <taxon>Limnoraphis</taxon>
    </lineage>
</organism>
<dbReference type="Gene3D" id="1.10.30.50">
    <property type="match status" value="1"/>
</dbReference>
<keyword evidence="2" id="KW-0255">Endonuclease</keyword>
<evidence type="ECO:0000259" key="1">
    <source>
        <dbReference type="SMART" id="SM00507"/>
    </source>
</evidence>
<dbReference type="InterPro" id="IPR052892">
    <property type="entry name" value="NA-targeting_endonuclease"/>
</dbReference>
<dbReference type="SMART" id="SM00507">
    <property type="entry name" value="HNHc"/>
    <property type="match status" value="1"/>
</dbReference>
<dbReference type="InterPro" id="IPR029471">
    <property type="entry name" value="HNH_5"/>
</dbReference>
<comment type="caution">
    <text evidence="2">The sequence shown here is derived from an EMBL/GenBank/DDBJ whole genome shotgun (WGS) entry which is preliminary data.</text>
</comment>
<evidence type="ECO:0000313" key="3">
    <source>
        <dbReference type="Proteomes" id="UP001301728"/>
    </source>
</evidence>
<dbReference type="PANTHER" id="PTHR33877">
    <property type="entry name" value="SLL1193 PROTEIN"/>
    <property type="match status" value="1"/>
</dbReference>
<protein>
    <submittedName>
        <fullName evidence="2">HNH endonuclease</fullName>
    </submittedName>
</protein>
<dbReference type="PANTHER" id="PTHR33877:SF2">
    <property type="entry name" value="OS07G0170200 PROTEIN"/>
    <property type="match status" value="1"/>
</dbReference>
<dbReference type="Proteomes" id="UP001301728">
    <property type="component" value="Unassembled WGS sequence"/>
</dbReference>
<reference evidence="2 3" key="1">
    <citation type="submission" date="2023-12" db="EMBL/GenBank/DDBJ databases">
        <title>Baltic Sea Cyanobacteria.</title>
        <authorList>
            <person name="Delbaje E."/>
            <person name="Fewer D.P."/>
            <person name="Shishido T.K."/>
        </authorList>
    </citation>
    <scope>NUCLEOTIDE SEQUENCE [LARGE SCALE GENOMIC DNA]</scope>
    <source>
        <strain evidence="2 3">CCNP 1315</strain>
    </source>
</reference>
<dbReference type="Pfam" id="PF14279">
    <property type="entry name" value="HNH_5"/>
    <property type="match status" value="1"/>
</dbReference>
<dbReference type="InterPro" id="IPR003615">
    <property type="entry name" value="HNH_nuc"/>
</dbReference>
<name>A0ABU5U964_9CYAN</name>
<dbReference type="RefSeq" id="WP_323307084.1">
    <property type="nucleotide sequence ID" value="NZ_JAYGHT010000244.1"/>
</dbReference>
<dbReference type="GO" id="GO:0004519">
    <property type="term" value="F:endonuclease activity"/>
    <property type="evidence" value="ECO:0007669"/>
    <property type="project" value="UniProtKB-KW"/>
</dbReference>
<sequence length="167" mass="19377">MSNSGQVLVLNQDYQPLSICSLRKSILLLFLNKAELLHKHKEKKLYTVSEAYDWPTVIRLLDYVRLPKMNIVVTRKNVIKRDGFRCQYCGKKESLTIDHVIPKSRGGSDEWDNLTTCCATCNVKKGSRTPKEANMPLLSKPHKPHHLMYLRAQVTDVLDDWKPYLYM</sequence>
<dbReference type="EMBL" id="JAYGHT010000244">
    <property type="protein sequence ID" value="MEA5523386.1"/>
    <property type="molecule type" value="Genomic_DNA"/>
</dbReference>